<evidence type="ECO:0000313" key="2">
    <source>
        <dbReference type="EMBL" id="QDH83668.1"/>
    </source>
</evidence>
<reference evidence="2 3" key="1">
    <citation type="submission" date="2019-06" db="EMBL/GenBank/DDBJ databases">
        <authorList>
            <person name="Kincaid V.D."/>
            <person name="Fuller A."/>
            <person name="Hodges K."/>
            <person name="Bansal M."/>
            <person name="Essig J."/>
            <person name="Johnson A."/>
        </authorList>
    </citation>
    <scope>NUCLEOTIDE SEQUENCE [LARGE SCALE GENOMIC DNA]</scope>
</reference>
<evidence type="ECO:0000313" key="3">
    <source>
        <dbReference type="Proteomes" id="UP000320799"/>
    </source>
</evidence>
<evidence type="ECO:0000256" key="1">
    <source>
        <dbReference type="SAM" id="MobiDB-lite"/>
    </source>
</evidence>
<name>A0A514CT51_9CAUD</name>
<organism evidence="2 3">
    <name type="scientific">Achromobacter phage Motura</name>
    <dbReference type="NCBI Taxonomy" id="2591403"/>
    <lineage>
        <taxon>Viruses</taxon>
        <taxon>Duplodnaviria</taxon>
        <taxon>Heunggongvirae</taxon>
        <taxon>Uroviricota</taxon>
        <taxon>Caudoviricetes</taxon>
        <taxon>Moturavirus</taxon>
        <taxon>Moturavirus motura</taxon>
    </lineage>
</organism>
<protein>
    <submittedName>
        <fullName evidence="2">Uncharacterized protein</fullName>
    </submittedName>
</protein>
<dbReference type="KEGG" id="vg:56136181"/>
<dbReference type="GeneID" id="56136181"/>
<dbReference type="Proteomes" id="UP000320799">
    <property type="component" value="Segment"/>
</dbReference>
<sequence length="115" mass="12222">MSRKVKAPSQNLKSAMTALANSAGSLRHDSEQPKGLTPQGLIAELNGQLDSVFAHLSSLRSKLHPVIQVSAEEAGGQIGYASPTNAPLSIELNDLRNRMTSLINSITSLTDEVDL</sequence>
<dbReference type="EMBL" id="MN094788">
    <property type="protein sequence ID" value="QDH83668.1"/>
    <property type="molecule type" value="Genomic_DNA"/>
</dbReference>
<dbReference type="RefSeq" id="YP_009903905.1">
    <property type="nucleotide sequence ID" value="NC_049849.1"/>
</dbReference>
<feature type="region of interest" description="Disordered" evidence="1">
    <location>
        <begin position="1"/>
        <end position="39"/>
    </location>
</feature>
<accession>A0A514CT51</accession>
<keyword evidence="3" id="KW-1185">Reference proteome</keyword>
<proteinExistence type="predicted"/>
<feature type="compositionally biased region" description="Polar residues" evidence="1">
    <location>
        <begin position="8"/>
        <end position="24"/>
    </location>
</feature>